<dbReference type="HOGENOM" id="CLU_353749_0_0_1"/>
<dbReference type="InterPro" id="IPR001138">
    <property type="entry name" value="Zn2Cys6_DnaBD"/>
</dbReference>
<protein>
    <recommendedName>
        <fullName evidence="5">Zn(2)-C6 fungal-type domain-containing protein</fullName>
    </recommendedName>
</protein>
<dbReference type="SMART" id="SM00066">
    <property type="entry name" value="GAL4"/>
    <property type="match status" value="1"/>
</dbReference>
<dbReference type="GO" id="GO:0000981">
    <property type="term" value="F:DNA-binding transcription factor activity, RNA polymerase II-specific"/>
    <property type="evidence" value="ECO:0007669"/>
    <property type="project" value="InterPro"/>
</dbReference>
<dbReference type="Pfam" id="PF11951">
    <property type="entry name" value="Fungal_trans_2"/>
    <property type="match status" value="1"/>
</dbReference>
<reference evidence="6" key="2">
    <citation type="submission" date="2012-05" db="EMBL/GenBank/DDBJ databases">
        <title>Annotation of the Genome Sequence of Fusarium oxysporum f. sp. melonis 26406.</title>
        <authorList>
            <consortium name="The Broad Institute Genomics Platform"/>
            <person name="Ma L.-J."/>
            <person name="Corby-Kistler H."/>
            <person name="Broz K."/>
            <person name="Gale L.R."/>
            <person name="Jonkers W."/>
            <person name="O'Donnell K."/>
            <person name="Ploetz R."/>
            <person name="Steinberg C."/>
            <person name="Schwartz D.C."/>
            <person name="VanEtten H."/>
            <person name="Zhou S."/>
            <person name="Young S.K."/>
            <person name="Zeng Q."/>
            <person name="Gargeya S."/>
            <person name="Fitzgerald M."/>
            <person name="Abouelleil A."/>
            <person name="Alvarado L."/>
            <person name="Chapman S.B."/>
            <person name="Gainer-Dewar J."/>
            <person name="Goldberg J."/>
            <person name="Griggs A."/>
            <person name="Gujja S."/>
            <person name="Hansen M."/>
            <person name="Howarth C."/>
            <person name="Imamovic A."/>
            <person name="Ireland A."/>
            <person name="Larimer J."/>
            <person name="McCowan C."/>
            <person name="Murphy C."/>
            <person name="Pearson M."/>
            <person name="Poon T.W."/>
            <person name="Priest M."/>
            <person name="Roberts A."/>
            <person name="Saif S."/>
            <person name="Shea T."/>
            <person name="Sykes S."/>
            <person name="Wortman J."/>
            <person name="Nusbaum C."/>
            <person name="Birren B."/>
        </authorList>
    </citation>
    <scope>NUCLEOTIDE SEQUENCE</scope>
    <source>
        <strain evidence="6">26406</strain>
    </source>
</reference>
<dbReference type="InterPro" id="IPR002347">
    <property type="entry name" value="SDR_fam"/>
</dbReference>
<comment type="similarity">
    <text evidence="1">Belongs to the short-chain dehydrogenases/reductases (SDR) family.</text>
</comment>
<dbReference type="VEuPathDB" id="FungiDB:FOMG_09048"/>
<dbReference type="Pfam" id="PF00106">
    <property type="entry name" value="adh_short"/>
    <property type="match status" value="1"/>
</dbReference>
<dbReference type="Proteomes" id="UP000030703">
    <property type="component" value="Unassembled WGS sequence"/>
</dbReference>
<dbReference type="Pfam" id="PF00172">
    <property type="entry name" value="Zn_clus"/>
    <property type="match status" value="1"/>
</dbReference>
<dbReference type="InterPro" id="IPR036291">
    <property type="entry name" value="NAD(P)-bd_dom_sf"/>
</dbReference>
<dbReference type="SUPFAM" id="SSF51735">
    <property type="entry name" value="NAD(P)-binding Rossmann-fold domains"/>
    <property type="match status" value="1"/>
</dbReference>
<keyword evidence="3" id="KW-0560">Oxidoreductase</keyword>
<dbReference type="EMBL" id="JH659334">
    <property type="protein sequence ID" value="EXK35849.1"/>
    <property type="molecule type" value="Genomic_DNA"/>
</dbReference>
<accession>W9ZVG4</accession>
<dbReference type="InterPro" id="IPR036864">
    <property type="entry name" value="Zn2-C6_fun-type_DNA-bd_sf"/>
</dbReference>
<evidence type="ECO:0000256" key="1">
    <source>
        <dbReference type="ARBA" id="ARBA00006484"/>
    </source>
</evidence>
<keyword evidence="2" id="KW-0521">NADP</keyword>
<dbReference type="GO" id="GO:0008270">
    <property type="term" value="F:zinc ion binding"/>
    <property type="evidence" value="ECO:0007669"/>
    <property type="project" value="InterPro"/>
</dbReference>
<dbReference type="Gene3D" id="4.10.240.10">
    <property type="entry name" value="Zn(2)-C6 fungal-type DNA-binding domain"/>
    <property type="match status" value="1"/>
</dbReference>
<gene>
    <name evidence="6" type="ORF">FOMG_09048</name>
</gene>
<organism evidence="6">
    <name type="scientific">Fusarium oxysporum f. sp. melonis 26406</name>
    <dbReference type="NCBI Taxonomy" id="1089452"/>
    <lineage>
        <taxon>Eukaryota</taxon>
        <taxon>Fungi</taxon>
        <taxon>Dikarya</taxon>
        <taxon>Ascomycota</taxon>
        <taxon>Pezizomycotina</taxon>
        <taxon>Sordariomycetes</taxon>
        <taxon>Hypocreomycetidae</taxon>
        <taxon>Hypocreales</taxon>
        <taxon>Nectriaceae</taxon>
        <taxon>Fusarium</taxon>
        <taxon>Fusarium oxysporum species complex</taxon>
    </lineage>
</organism>
<dbReference type="InterPro" id="IPR021858">
    <property type="entry name" value="Fun_TF"/>
</dbReference>
<keyword evidence="4" id="KW-0539">Nucleus</keyword>
<evidence type="ECO:0000313" key="6">
    <source>
        <dbReference type="EMBL" id="EXK35849.1"/>
    </source>
</evidence>
<evidence type="ECO:0000256" key="4">
    <source>
        <dbReference type="ARBA" id="ARBA00023242"/>
    </source>
</evidence>
<proteinExistence type="inferred from homology"/>
<dbReference type="Gene3D" id="3.40.50.720">
    <property type="entry name" value="NAD(P)-binding Rossmann-like Domain"/>
    <property type="match status" value="1"/>
</dbReference>
<dbReference type="GO" id="GO:0016491">
    <property type="term" value="F:oxidoreductase activity"/>
    <property type="evidence" value="ECO:0007669"/>
    <property type="project" value="UniProtKB-KW"/>
</dbReference>
<evidence type="ECO:0000256" key="3">
    <source>
        <dbReference type="ARBA" id="ARBA00023002"/>
    </source>
</evidence>
<reference evidence="6" key="1">
    <citation type="submission" date="2012-04" db="EMBL/GenBank/DDBJ databases">
        <title>The Genome Sequence of Fusarium oxysporum melonis.</title>
        <authorList>
            <consortium name="The Broad Institute Genome Sequencing Platform"/>
            <person name="Ma L.-J."/>
            <person name="Gale L.R."/>
            <person name="Schwartz D.C."/>
            <person name="Zhou S."/>
            <person name="Corby-Kistler H."/>
            <person name="Young S.K."/>
            <person name="Zeng Q."/>
            <person name="Gargeya S."/>
            <person name="Fitzgerald M."/>
            <person name="Haas B."/>
            <person name="Abouelleil A."/>
            <person name="Alvarado L."/>
            <person name="Arachchi H.M."/>
            <person name="Berlin A."/>
            <person name="Brown A."/>
            <person name="Chapman S.B."/>
            <person name="Chen Z."/>
            <person name="Dunbar C."/>
            <person name="Freedman E."/>
            <person name="Gearin G."/>
            <person name="Goldberg J."/>
            <person name="Griggs A."/>
            <person name="Gujja S."/>
            <person name="Heiman D."/>
            <person name="Howarth C."/>
            <person name="Larson L."/>
            <person name="Lui A."/>
            <person name="MacDonald P.J.P."/>
            <person name="Montmayeur A."/>
            <person name="Murphy C."/>
            <person name="Neiman D."/>
            <person name="Pearson M."/>
            <person name="Priest M."/>
            <person name="Roberts A."/>
            <person name="Saif S."/>
            <person name="Shea T."/>
            <person name="Shenoy N."/>
            <person name="Sisk P."/>
            <person name="Stolte C."/>
            <person name="Sykes S."/>
            <person name="Wortman J."/>
            <person name="Nusbaum C."/>
            <person name="Birren B."/>
        </authorList>
    </citation>
    <scope>NUCLEOTIDE SEQUENCE</scope>
    <source>
        <strain evidence="6">26406</strain>
    </source>
</reference>
<dbReference type="PANTHER" id="PTHR24320">
    <property type="entry name" value="RETINOL DEHYDROGENASE"/>
    <property type="match status" value="1"/>
</dbReference>
<dbReference type="OrthoDB" id="191139at2759"/>
<name>W9ZVG4_FUSOX</name>
<feature type="domain" description="Zn(2)-C6 fungal-type" evidence="5">
    <location>
        <begin position="3"/>
        <end position="31"/>
    </location>
</feature>
<dbReference type="SUPFAM" id="SSF57701">
    <property type="entry name" value="Zn2/Cys6 DNA-binding domain"/>
    <property type="match status" value="1"/>
</dbReference>
<dbReference type="PROSITE" id="PS50048">
    <property type="entry name" value="ZN2_CY6_FUNGAL_2"/>
    <property type="match status" value="1"/>
</dbReference>
<dbReference type="PRINTS" id="PR00081">
    <property type="entry name" value="GDHRDH"/>
</dbReference>
<evidence type="ECO:0000259" key="5">
    <source>
        <dbReference type="PROSITE" id="PS50048"/>
    </source>
</evidence>
<sequence length="794" mass="87820">MRNCWNCRRRRVKCDGLRPHCGKCQVIGAECLGYGKLITWINGIASRGHMKDRTFHEPAPPISHLHPWNQNLENGLKYVNYVITPGDGSFAVNHRPDVAPVISIPKALTDPIFQDIPHDARELIDYYGQSICSSIMMVDGLQNPYRDVISLVGASKAVANAIMAVASCHAIHSKAGYPVFLNPAGRSFDISTISEINRSIIFKQKALAYLADAISEPLEEAKTYILATITLLMLLELYEGGAGPWRVHLEGAKQLLDAETADDGIRSPRMIRNMLEELAIFDIFGSAFIQHSPQTMPLSTRLTASDRDTMFSLSGLGCPMQILTAIESVNLQWRAWAEYGISDAPTLCGSPSQLLSTALVDIIQFDAEEWTDQIFDACPNQCSLPRGYVLQLSMIWKLSAEIYTSHLLSQVMGHANSRPQVLQLIAAINSFDSVTKVTRFLLWPVFIVGAESTCFENRQWALTLLDKIWQIAYFANAKTAAIVLKDMWKKKDMELQDTDIPSLAGKIILITGGNSGLGLETARQLLKHEPSRIFLACRSKAKFDQAVNELRQQGSSTDAVSFLALDLASLSSIKSAAKEFQSSSTRLDILVNNAGIMMTPEGLTEEGYEIQIGTNHMGHAFLTHLLLPTLEETTKTNPDVRIVFVSSMGESMSPKNPYQFDQFKTTMSSFSTQSRYAISKLANVHYAAALAERYPKIKVISIHPGVVHTNLTAPIISSSLIIGTITRLVMSLIAVDSAKGALNQLWAMTDPKAETGVFYHPVGMTGKGSKLSQDKDAREKLWEWTQQEIRQHLG</sequence>
<dbReference type="AlphaFoldDB" id="W9ZVG4"/>
<evidence type="ECO:0000256" key="2">
    <source>
        <dbReference type="ARBA" id="ARBA00022857"/>
    </source>
</evidence>
<dbReference type="PANTHER" id="PTHR24320:SF282">
    <property type="entry name" value="WW DOMAIN-CONTAINING OXIDOREDUCTASE"/>
    <property type="match status" value="1"/>
</dbReference>